<accession>A0A4V6PDN8</accession>
<feature type="transmembrane region" description="Helical" evidence="2">
    <location>
        <begin position="196"/>
        <end position="217"/>
    </location>
</feature>
<name>A0A4V6PDN8_9ACTN</name>
<keyword evidence="2" id="KW-1133">Transmembrane helix</keyword>
<gene>
    <name evidence="3" type="ORF">E1286_33950</name>
</gene>
<dbReference type="Proteomes" id="UP000295302">
    <property type="component" value="Unassembled WGS sequence"/>
</dbReference>
<dbReference type="AlphaFoldDB" id="A0A4V6PDN8"/>
<feature type="compositionally biased region" description="Low complexity" evidence="1">
    <location>
        <begin position="20"/>
        <end position="30"/>
    </location>
</feature>
<evidence type="ECO:0000256" key="2">
    <source>
        <dbReference type="SAM" id="Phobius"/>
    </source>
</evidence>
<keyword evidence="4" id="KW-1185">Reference proteome</keyword>
<evidence type="ECO:0000313" key="4">
    <source>
        <dbReference type="Proteomes" id="UP000295302"/>
    </source>
</evidence>
<proteinExistence type="predicted"/>
<evidence type="ECO:0000313" key="3">
    <source>
        <dbReference type="EMBL" id="TDD40807.1"/>
    </source>
</evidence>
<feature type="compositionally biased region" description="Basic residues" evidence="1">
    <location>
        <begin position="7"/>
        <end position="19"/>
    </location>
</feature>
<dbReference type="InterPro" id="IPR021315">
    <property type="entry name" value="Gap/Sap"/>
</dbReference>
<dbReference type="EMBL" id="SMKQ01000154">
    <property type="protein sequence ID" value="TDD40807.1"/>
    <property type="molecule type" value="Genomic_DNA"/>
</dbReference>
<keyword evidence="2" id="KW-0472">Membrane</keyword>
<protein>
    <recommendedName>
        <fullName evidence="5">GAP family protein</fullName>
    </recommendedName>
</protein>
<feature type="transmembrane region" description="Helical" evidence="2">
    <location>
        <begin position="158"/>
        <end position="184"/>
    </location>
</feature>
<feature type="transmembrane region" description="Helical" evidence="2">
    <location>
        <begin position="238"/>
        <end position="256"/>
    </location>
</feature>
<comment type="caution">
    <text evidence="3">The sequence shown here is derived from an EMBL/GenBank/DDBJ whole genome shotgun (WGS) entry which is preliminary data.</text>
</comment>
<organism evidence="3 4">
    <name type="scientific">Nonomuraea terrae</name>
    <dbReference type="NCBI Taxonomy" id="2530383"/>
    <lineage>
        <taxon>Bacteria</taxon>
        <taxon>Bacillati</taxon>
        <taxon>Actinomycetota</taxon>
        <taxon>Actinomycetes</taxon>
        <taxon>Streptosporangiales</taxon>
        <taxon>Streptosporangiaceae</taxon>
        <taxon>Nonomuraea</taxon>
    </lineage>
</organism>
<feature type="transmembrane region" description="Helical" evidence="2">
    <location>
        <begin position="81"/>
        <end position="106"/>
    </location>
</feature>
<sequence>MGGRAGGGRRWRPGRRRSAARAGCGSNAAGTRWTSRLRPRLCGASRRPALRAVSPGWRPRRARPVAGHDQRGLLLAGPPRVGALLGVYLGSVAIAYFALGVLLMLGLGAVVPIVDEAAWAWGQGVLGAALIVGSYFIPGKNPERASIRARSFTMRAMLLLGLGTWLFEFATAVPYFAAIGIMTMAGPSAVQWSPLLGAYVTVMVIPGILLYVAWAALGDRMRERSDRWQDKLSSGPRTTLSWIVGTAGFLLLLDVLPDEITIMSR</sequence>
<reference evidence="3 4" key="1">
    <citation type="submission" date="2019-03" db="EMBL/GenBank/DDBJ databases">
        <title>Draft genome sequences of novel Actinobacteria.</title>
        <authorList>
            <person name="Sahin N."/>
            <person name="Ay H."/>
            <person name="Saygin H."/>
        </authorList>
    </citation>
    <scope>NUCLEOTIDE SEQUENCE [LARGE SCALE GENOMIC DNA]</scope>
    <source>
        <strain evidence="3 4">CH32</strain>
    </source>
</reference>
<evidence type="ECO:0008006" key="5">
    <source>
        <dbReference type="Google" id="ProtNLM"/>
    </source>
</evidence>
<dbReference type="Pfam" id="PF11139">
    <property type="entry name" value="SfLAP"/>
    <property type="match status" value="1"/>
</dbReference>
<keyword evidence="2" id="KW-0812">Transmembrane</keyword>
<feature type="region of interest" description="Disordered" evidence="1">
    <location>
        <begin position="1"/>
        <end position="30"/>
    </location>
</feature>
<dbReference type="OrthoDB" id="7062264at2"/>
<evidence type="ECO:0000256" key="1">
    <source>
        <dbReference type="SAM" id="MobiDB-lite"/>
    </source>
</evidence>
<feature type="transmembrane region" description="Helical" evidence="2">
    <location>
        <begin position="118"/>
        <end position="137"/>
    </location>
</feature>